<protein>
    <submittedName>
        <fullName evidence="2">Uncharacterized protein</fullName>
    </submittedName>
</protein>
<accession>D7L3T3</accession>
<reference evidence="3" key="1">
    <citation type="journal article" date="2011" name="Nat. Genet.">
        <title>The Arabidopsis lyrata genome sequence and the basis of rapid genome size change.</title>
        <authorList>
            <person name="Hu T.T."/>
            <person name="Pattyn P."/>
            <person name="Bakker E.G."/>
            <person name="Cao J."/>
            <person name="Cheng J.-F."/>
            <person name="Clark R.M."/>
            <person name="Fahlgren N."/>
            <person name="Fawcett J.A."/>
            <person name="Grimwood J."/>
            <person name="Gundlach H."/>
            <person name="Haberer G."/>
            <person name="Hollister J.D."/>
            <person name="Ossowski S."/>
            <person name="Ottilar R.P."/>
            <person name="Salamov A.A."/>
            <person name="Schneeberger K."/>
            <person name="Spannagl M."/>
            <person name="Wang X."/>
            <person name="Yang L."/>
            <person name="Nasrallah M.E."/>
            <person name="Bergelson J."/>
            <person name="Carrington J.C."/>
            <person name="Gaut B.S."/>
            <person name="Schmutz J."/>
            <person name="Mayer K.F.X."/>
            <person name="Van de Peer Y."/>
            <person name="Grigoriev I.V."/>
            <person name="Nordborg M."/>
            <person name="Weigel D."/>
            <person name="Guo Y.-L."/>
        </authorList>
    </citation>
    <scope>NUCLEOTIDE SEQUENCE [LARGE SCALE GENOMIC DNA]</scope>
    <source>
        <strain evidence="3">cv. MN47</strain>
    </source>
</reference>
<dbReference type="PANTHER" id="PTHR43763:SF6">
    <property type="entry name" value="XAA-PRO AMINOPEPTIDASE 1"/>
    <property type="match status" value="1"/>
</dbReference>
<feature type="compositionally biased region" description="Basic and acidic residues" evidence="1">
    <location>
        <begin position="9"/>
        <end position="19"/>
    </location>
</feature>
<evidence type="ECO:0000256" key="1">
    <source>
        <dbReference type="SAM" id="MobiDB-lite"/>
    </source>
</evidence>
<dbReference type="AlphaFoldDB" id="D7L3T3"/>
<dbReference type="eggNOG" id="KOG2413">
    <property type="taxonomic scope" value="Eukaryota"/>
</dbReference>
<dbReference type="HOGENOM" id="CLU_1629319_0_0_1"/>
<dbReference type="InterPro" id="IPR050422">
    <property type="entry name" value="X-Pro_aminopeptidase_P"/>
</dbReference>
<sequence length="163" mass="18199">MSKIFSRNSESEEKAKTKFTDSSSGYTANPSGIDMQSPISWAKAIKNDAELQGMKNSHLGTPADILPIPLVWLLTSLLLELASRHIVNTHSVSDMLSFPQTTPAGYYEGHAFGIRIENLLHVRDAETPNRFGGATYLLGFEKLTYFSPFRYGVTYQLIKIIRL</sequence>
<feature type="region of interest" description="Disordered" evidence="1">
    <location>
        <begin position="1"/>
        <end position="31"/>
    </location>
</feature>
<keyword evidence="3" id="KW-1185">Reference proteome</keyword>
<evidence type="ECO:0000313" key="3">
    <source>
        <dbReference type="Proteomes" id="UP000008694"/>
    </source>
</evidence>
<organism evidence="3">
    <name type="scientific">Arabidopsis lyrata subsp. lyrata</name>
    <name type="common">Lyre-leaved rock-cress</name>
    <dbReference type="NCBI Taxonomy" id="81972"/>
    <lineage>
        <taxon>Eukaryota</taxon>
        <taxon>Viridiplantae</taxon>
        <taxon>Streptophyta</taxon>
        <taxon>Embryophyta</taxon>
        <taxon>Tracheophyta</taxon>
        <taxon>Spermatophyta</taxon>
        <taxon>Magnoliopsida</taxon>
        <taxon>eudicotyledons</taxon>
        <taxon>Gunneridae</taxon>
        <taxon>Pentapetalae</taxon>
        <taxon>rosids</taxon>
        <taxon>malvids</taxon>
        <taxon>Brassicales</taxon>
        <taxon>Brassicaceae</taxon>
        <taxon>Camelineae</taxon>
        <taxon>Arabidopsis</taxon>
    </lineage>
</organism>
<dbReference type="Proteomes" id="UP000008694">
    <property type="component" value="Unassembled WGS sequence"/>
</dbReference>
<dbReference type="Gramene" id="scaffold_300579.1">
    <property type="protein sequence ID" value="scaffold_300579.1"/>
    <property type="gene ID" value="scaffold_300579.1"/>
</dbReference>
<feature type="compositionally biased region" description="Polar residues" evidence="1">
    <location>
        <begin position="20"/>
        <end position="30"/>
    </location>
</feature>
<proteinExistence type="predicted"/>
<evidence type="ECO:0000313" key="2">
    <source>
        <dbReference type="EMBL" id="EFH60764.1"/>
    </source>
</evidence>
<dbReference type="EMBL" id="GL348715">
    <property type="protein sequence ID" value="EFH60764.1"/>
    <property type="molecule type" value="Genomic_DNA"/>
</dbReference>
<name>D7L3T3_ARALL</name>
<dbReference type="STRING" id="81972.D7L3T3"/>
<gene>
    <name evidence="2" type="ORF">ARALYDRAFT_896609</name>
</gene>
<dbReference type="PANTHER" id="PTHR43763">
    <property type="entry name" value="XAA-PRO AMINOPEPTIDASE 1"/>
    <property type="match status" value="1"/>
</dbReference>